<evidence type="ECO:0000313" key="20">
    <source>
        <dbReference type="RefSeq" id="XP_029018326.1"/>
    </source>
</evidence>
<evidence type="ECO:0000256" key="2">
    <source>
        <dbReference type="ARBA" id="ARBA00004496"/>
    </source>
</evidence>
<dbReference type="Proteomes" id="UP000515150">
    <property type="component" value="Chromosome 1"/>
</dbReference>
<dbReference type="InParanoid" id="A0A6P7NF65"/>
<dbReference type="SMART" id="SM00115">
    <property type="entry name" value="CASc"/>
    <property type="match status" value="1"/>
</dbReference>
<evidence type="ECO:0000256" key="4">
    <source>
        <dbReference type="ARBA" id="ARBA00022490"/>
    </source>
</evidence>
<evidence type="ECO:0000256" key="15">
    <source>
        <dbReference type="ARBA" id="ARBA00029534"/>
    </source>
</evidence>
<dbReference type="GO" id="GO:0005737">
    <property type="term" value="C:cytoplasm"/>
    <property type="evidence" value="ECO:0007669"/>
    <property type="project" value="UniProtKB-SubCell"/>
</dbReference>
<proteinExistence type="inferred from homology"/>
<comment type="catalytic activity">
    <reaction evidence="12">
        <text>Strict requirement for Asp at position P1 and has a preferred cleavage sequence of Val-Glu-His-Asp-|-.</text>
        <dbReference type="EC" id="3.4.22.59"/>
    </reaction>
</comment>
<dbReference type="GeneID" id="114862313"/>
<evidence type="ECO:0000256" key="7">
    <source>
        <dbReference type="ARBA" id="ARBA00022801"/>
    </source>
</evidence>
<dbReference type="InterPro" id="IPR011600">
    <property type="entry name" value="Pept_C14_caspase"/>
</dbReference>
<evidence type="ECO:0000256" key="3">
    <source>
        <dbReference type="ARBA" id="ARBA00010134"/>
    </source>
</evidence>
<evidence type="ECO:0000256" key="10">
    <source>
        <dbReference type="ARBA" id="ARBA00023145"/>
    </source>
</evidence>
<evidence type="ECO:0000256" key="9">
    <source>
        <dbReference type="ARBA" id="ARBA00022813"/>
    </source>
</evidence>
<accession>A0A6P7NF65</accession>
<dbReference type="Gene3D" id="3.40.50.1460">
    <property type="match status" value="1"/>
</dbReference>
<dbReference type="PROSITE" id="PS50208">
    <property type="entry name" value="CASPASE_P20"/>
    <property type="match status" value="1"/>
</dbReference>
<keyword evidence="19" id="KW-1185">Reference proteome</keyword>
<keyword evidence="10" id="KW-0865">Zymogen</keyword>
<evidence type="ECO:0000259" key="18">
    <source>
        <dbReference type="PROSITE" id="PS50208"/>
    </source>
</evidence>
<dbReference type="AlphaFoldDB" id="A0A6P7NF65"/>
<dbReference type="PANTHER" id="PTHR10454">
    <property type="entry name" value="CASPASE"/>
    <property type="match status" value="1"/>
</dbReference>
<keyword evidence="11" id="KW-0539">Nucleus</keyword>
<reference evidence="20" key="1">
    <citation type="submission" date="2025-08" db="UniProtKB">
        <authorList>
            <consortium name="RefSeq"/>
        </authorList>
    </citation>
    <scope>IDENTIFICATION</scope>
</reference>
<evidence type="ECO:0000256" key="11">
    <source>
        <dbReference type="ARBA" id="ARBA00023242"/>
    </source>
</evidence>
<feature type="domain" description="Caspase family p20" evidence="18">
    <location>
        <begin position="27"/>
        <end position="152"/>
    </location>
</feature>
<evidence type="ECO:0000259" key="17">
    <source>
        <dbReference type="PROSITE" id="PS50207"/>
    </source>
</evidence>
<dbReference type="InterPro" id="IPR029030">
    <property type="entry name" value="Caspase-like_dom_sf"/>
</dbReference>
<gene>
    <name evidence="20" type="primary">LOC114862313</name>
</gene>
<dbReference type="RefSeq" id="XP_029018326.1">
    <property type="nucleotide sequence ID" value="XM_029162493.3"/>
</dbReference>
<dbReference type="FunFam" id="3.40.50.1460:FF:000001">
    <property type="entry name" value="Caspase-3 preproprotein"/>
    <property type="match status" value="1"/>
</dbReference>
<keyword evidence="9" id="KW-0068">Autocatalytic cleavage</keyword>
<evidence type="ECO:0000256" key="16">
    <source>
        <dbReference type="RuleBase" id="RU003971"/>
    </source>
</evidence>
<dbReference type="InterPro" id="IPR002138">
    <property type="entry name" value="Pept_C14_p10"/>
</dbReference>
<dbReference type="InterPro" id="IPR002398">
    <property type="entry name" value="Pept_C14"/>
</dbReference>
<dbReference type="GO" id="GO:0006915">
    <property type="term" value="P:apoptotic process"/>
    <property type="evidence" value="ECO:0007669"/>
    <property type="project" value="UniProtKB-KW"/>
</dbReference>
<dbReference type="GO" id="GO:0005634">
    <property type="term" value="C:nucleus"/>
    <property type="evidence" value="ECO:0007669"/>
    <property type="project" value="UniProtKB-SubCell"/>
</dbReference>
<evidence type="ECO:0000256" key="5">
    <source>
        <dbReference type="ARBA" id="ARBA00022670"/>
    </source>
</evidence>
<dbReference type="PROSITE" id="PS50207">
    <property type="entry name" value="CASPASE_P10"/>
    <property type="match status" value="1"/>
</dbReference>
<dbReference type="PRINTS" id="PR00376">
    <property type="entry name" value="IL1BCENZYME"/>
</dbReference>
<organism evidence="19 20">
    <name type="scientific">Betta splendens</name>
    <name type="common">Siamese fighting fish</name>
    <dbReference type="NCBI Taxonomy" id="158456"/>
    <lineage>
        <taxon>Eukaryota</taxon>
        <taxon>Metazoa</taxon>
        <taxon>Chordata</taxon>
        <taxon>Craniata</taxon>
        <taxon>Vertebrata</taxon>
        <taxon>Euteleostomi</taxon>
        <taxon>Actinopterygii</taxon>
        <taxon>Neopterygii</taxon>
        <taxon>Teleostei</taxon>
        <taxon>Neoteleostei</taxon>
        <taxon>Acanthomorphata</taxon>
        <taxon>Anabantaria</taxon>
        <taxon>Anabantiformes</taxon>
        <taxon>Anabantoidei</taxon>
        <taxon>Osphronemidae</taxon>
        <taxon>Betta</taxon>
    </lineage>
</organism>
<dbReference type="PANTHER" id="PTHR10454:SF206">
    <property type="entry name" value="CASPASE-6"/>
    <property type="match status" value="1"/>
</dbReference>
<keyword evidence="4" id="KW-0963">Cytoplasm</keyword>
<dbReference type="OrthoDB" id="6116485at2759"/>
<dbReference type="InterPro" id="IPR001309">
    <property type="entry name" value="Pept_C14_p20"/>
</dbReference>
<dbReference type="EC" id="3.4.22.59" evidence="14"/>
<dbReference type="SUPFAM" id="SSF52129">
    <property type="entry name" value="Caspase-like"/>
    <property type="match status" value="1"/>
</dbReference>
<comment type="similarity">
    <text evidence="3 16">Belongs to the peptidase C14A family.</text>
</comment>
<evidence type="ECO:0000256" key="6">
    <source>
        <dbReference type="ARBA" id="ARBA00022703"/>
    </source>
</evidence>
<evidence type="ECO:0000256" key="13">
    <source>
        <dbReference type="ARBA" id="ARBA00029473"/>
    </source>
</evidence>
<keyword evidence="5" id="KW-0645">Protease</keyword>
<dbReference type="KEGG" id="bspl:114862313"/>
<comment type="subunit">
    <text evidence="13">Heterotetramer that consists of two anti-parallel arranged heterodimers, each one formed by a 18 kDa (Caspase-6 subunit p18) and a 11 kDa (Caspase-6 subunit p11) subunit.</text>
</comment>
<dbReference type="GO" id="GO:0004197">
    <property type="term" value="F:cysteine-type endopeptidase activity"/>
    <property type="evidence" value="ECO:0007669"/>
    <property type="project" value="InterPro"/>
</dbReference>
<name>A0A6P7NF65_BETSP</name>
<evidence type="ECO:0000256" key="14">
    <source>
        <dbReference type="ARBA" id="ARBA00029486"/>
    </source>
</evidence>
<protein>
    <recommendedName>
        <fullName evidence="15">Caspase-6</fullName>
        <ecNumber evidence="14">3.4.22.59</ecNumber>
    </recommendedName>
</protein>
<dbReference type="InterPro" id="IPR015917">
    <property type="entry name" value="Pept_C14A"/>
</dbReference>
<evidence type="ECO:0000256" key="8">
    <source>
        <dbReference type="ARBA" id="ARBA00022807"/>
    </source>
</evidence>
<dbReference type="GO" id="GO:0043525">
    <property type="term" value="P:positive regulation of neuron apoptotic process"/>
    <property type="evidence" value="ECO:0007669"/>
    <property type="project" value="TreeGrafter"/>
</dbReference>
<evidence type="ECO:0000256" key="1">
    <source>
        <dbReference type="ARBA" id="ARBA00004123"/>
    </source>
</evidence>
<comment type="subcellular location">
    <subcellularLocation>
        <location evidence="2">Cytoplasm</location>
    </subcellularLocation>
    <subcellularLocation>
        <location evidence="1">Nucleus</location>
    </subcellularLocation>
</comment>
<dbReference type="Pfam" id="PF00656">
    <property type="entry name" value="Peptidase_C14"/>
    <property type="match status" value="1"/>
</dbReference>
<keyword evidence="8" id="KW-0788">Thiol protease</keyword>
<evidence type="ECO:0000256" key="12">
    <source>
        <dbReference type="ARBA" id="ARBA00029356"/>
    </source>
</evidence>
<keyword evidence="6" id="KW-0053">Apoptosis</keyword>
<dbReference type="CDD" id="cd00032">
    <property type="entry name" value="CASc"/>
    <property type="match status" value="1"/>
</dbReference>
<dbReference type="GO" id="GO:0006508">
    <property type="term" value="P:proteolysis"/>
    <property type="evidence" value="ECO:0007669"/>
    <property type="project" value="UniProtKB-KW"/>
</dbReference>
<keyword evidence="7" id="KW-0378">Hydrolase</keyword>
<sequence length="269" mass="30398">MSEVETDGFSSRSSQSPLEVYNMKNRRRGLALIFNWIQFDPKLKMNPRYGSDRDCKNLEKSLTSFGFKVKVYNGNLTDSEVIAKLDEAAKADHSDADCLLVVYMSHGEKDHVETFNKKLMISDITDKFRGAECKGLAGKPKIFIWQACRGSVFDQPVDHIEESALEAGSVNAFPAGADFIMCYAVAEGYFAHRHKDKGSWYIKELCKQLENYGDSLEFTELLTLVNKNVSERKGKGETVKGKMSKQIPCFASMLTKELYLKKSSTKYDN</sequence>
<feature type="domain" description="Caspase family p10" evidence="17">
    <location>
        <begin position="169"/>
        <end position="262"/>
    </location>
</feature>
<evidence type="ECO:0000313" key="19">
    <source>
        <dbReference type="Proteomes" id="UP000515150"/>
    </source>
</evidence>